<protein>
    <submittedName>
        <fullName evidence="4">Peptidoglycan/xylan/chitin deacetylase, PgdA/CDA1 family</fullName>
    </submittedName>
</protein>
<keyword evidence="1" id="KW-0479">Metal-binding</keyword>
<name>A0A1W1VEX8_9DEIO</name>
<accession>A0A1W1VEX8</accession>
<dbReference type="CDD" id="cd10917">
    <property type="entry name" value="CE4_NodB_like_6s_7s"/>
    <property type="match status" value="1"/>
</dbReference>
<dbReference type="SUPFAM" id="SSF88713">
    <property type="entry name" value="Glycoside hydrolase/deacetylase"/>
    <property type="match status" value="1"/>
</dbReference>
<dbReference type="GO" id="GO:0046872">
    <property type="term" value="F:metal ion binding"/>
    <property type="evidence" value="ECO:0007669"/>
    <property type="project" value="UniProtKB-KW"/>
</dbReference>
<dbReference type="Pfam" id="PF01522">
    <property type="entry name" value="Polysacc_deac_1"/>
    <property type="match status" value="1"/>
</dbReference>
<evidence type="ECO:0000259" key="3">
    <source>
        <dbReference type="PROSITE" id="PS51677"/>
    </source>
</evidence>
<keyword evidence="5" id="KW-1185">Reference proteome</keyword>
<dbReference type="InterPro" id="IPR050248">
    <property type="entry name" value="Polysacc_deacetylase_ArnD"/>
</dbReference>
<organism evidence="4 5">
    <name type="scientific">Deinococcus hopiensis KR-140</name>
    <dbReference type="NCBI Taxonomy" id="695939"/>
    <lineage>
        <taxon>Bacteria</taxon>
        <taxon>Thermotogati</taxon>
        <taxon>Deinococcota</taxon>
        <taxon>Deinococci</taxon>
        <taxon>Deinococcales</taxon>
        <taxon>Deinococcaceae</taxon>
        <taxon>Deinococcus</taxon>
    </lineage>
</organism>
<evidence type="ECO:0000313" key="4">
    <source>
        <dbReference type="EMBL" id="SMB91918.1"/>
    </source>
</evidence>
<evidence type="ECO:0000256" key="2">
    <source>
        <dbReference type="ARBA" id="ARBA00022801"/>
    </source>
</evidence>
<dbReference type="GO" id="GO:0016810">
    <property type="term" value="F:hydrolase activity, acting on carbon-nitrogen (but not peptide) bonds"/>
    <property type="evidence" value="ECO:0007669"/>
    <property type="project" value="InterPro"/>
</dbReference>
<dbReference type="Gene3D" id="3.20.20.370">
    <property type="entry name" value="Glycoside hydrolase/deacetylase"/>
    <property type="match status" value="1"/>
</dbReference>
<evidence type="ECO:0000256" key="1">
    <source>
        <dbReference type="ARBA" id="ARBA00022723"/>
    </source>
</evidence>
<dbReference type="RefSeq" id="WP_245808395.1">
    <property type="nucleotide sequence ID" value="NZ_FWWU01000009.1"/>
</dbReference>
<reference evidence="4 5" key="1">
    <citation type="submission" date="2017-04" db="EMBL/GenBank/DDBJ databases">
        <authorList>
            <person name="Afonso C.L."/>
            <person name="Miller P.J."/>
            <person name="Scott M.A."/>
            <person name="Spackman E."/>
            <person name="Goraichik I."/>
            <person name="Dimitrov K.M."/>
            <person name="Suarez D.L."/>
            <person name="Swayne D.E."/>
        </authorList>
    </citation>
    <scope>NUCLEOTIDE SEQUENCE [LARGE SCALE GENOMIC DNA]</scope>
    <source>
        <strain evidence="4 5">KR-140</strain>
    </source>
</reference>
<gene>
    <name evidence="4" type="ORF">SAMN00790413_01358</name>
</gene>
<dbReference type="AlphaFoldDB" id="A0A1W1VEX8"/>
<dbReference type="STRING" id="695939.SAMN00790413_01358"/>
<dbReference type="Proteomes" id="UP000192582">
    <property type="component" value="Unassembled WGS sequence"/>
</dbReference>
<dbReference type="PANTHER" id="PTHR10587:SF133">
    <property type="entry name" value="CHITIN DEACETYLASE 1-RELATED"/>
    <property type="match status" value="1"/>
</dbReference>
<dbReference type="PANTHER" id="PTHR10587">
    <property type="entry name" value="GLYCOSYL TRANSFERASE-RELATED"/>
    <property type="match status" value="1"/>
</dbReference>
<dbReference type="GO" id="GO:0005975">
    <property type="term" value="P:carbohydrate metabolic process"/>
    <property type="evidence" value="ECO:0007669"/>
    <property type="project" value="InterPro"/>
</dbReference>
<dbReference type="InterPro" id="IPR011330">
    <property type="entry name" value="Glyco_hydro/deAcase_b/a-brl"/>
</dbReference>
<keyword evidence="2" id="KW-0378">Hydrolase</keyword>
<feature type="domain" description="NodB homology" evidence="3">
    <location>
        <begin position="209"/>
        <end position="410"/>
    </location>
</feature>
<dbReference type="PROSITE" id="PS51677">
    <property type="entry name" value="NODB"/>
    <property type="match status" value="1"/>
</dbReference>
<dbReference type="InterPro" id="IPR002509">
    <property type="entry name" value="NODB_dom"/>
</dbReference>
<dbReference type="GO" id="GO:0016020">
    <property type="term" value="C:membrane"/>
    <property type="evidence" value="ECO:0007669"/>
    <property type="project" value="TreeGrafter"/>
</dbReference>
<dbReference type="EMBL" id="FWWU01000009">
    <property type="protein sequence ID" value="SMB91918.1"/>
    <property type="molecule type" value="Genomic_DNA"/>
</dbReference>
<evidence type="ECO:0000313" key="5">
    <source>
        <dbReference type="Proteomes" id="UP000192582"/>
    </source>
</evidence>
<proteinExistence type="predicted"/>
<sequence>MLDLSPTRLALILALGAWPAVEARADFSRQRARPHVGTIPALPPDQTQPLAPGTQWGQVLPIPTLSPAAPQVHRAAYLSNGFIAVAHAVVPITLQERAGLKALVETVARRVLDTRPALDGVDLGVYDRGSYASLGATLPLLTASVPLDRLKDFSAWAPGASAYERVWRNPGNLPEFRAPDQVRGEQPRLNAESGLHDHLLYKGKPTAEGMAALTFDDAPHPLFEPPLLDLLRRSRAHATFFVIGRNARAYPYFIRDMVAEGHEVGNHTYHHLRLPQLTPAETAQEMDLANGVIRELTGRPARDLRPPRSEYIPEILRAAGTLGLTTVFWTDGPGDFLNIGDDLLRAHLDSRLRPGGSVLLHDNASEMLDVLRALLTPRPARGHPANDGRGVAEVGFRRIPAKPLFQNNLP</sequence>